<evidence type="ECO:0000256" key="4">
    <source>
        <dbReference type="ARBA" id="ARBA00023235"/>
    </source>
</evidence>
<evidence type="ECO:0000256" key="3">
    <source>
        <dbReference type="ARBA" id="ARBA00023186"/>
    </source>
</evidence>
<dbReference type="GO" id="GO:0003755">
    <property type="term" value="F:peptidyl-prolyl cis-trans isomerase activity"/>
    <property type="evidence" value="ECO:0007669"/>
    <property type="project" value="UniProtKB-KW"/>
</dbReference>
<dbReference type="OrthoDB" id="271386at2759"/>
<protein>
    <recommendedName>
        <fullName evidence="1">peptidylprolyl isomerase</fullName>
        <ecNumber evidence="1">5.2.1.8</ecNumber>
    </recommendedName>
</protein>
<dbReference type="Pfam" id="PF00160">
    <property type="entry name" value="Pro_isomerase"/>
    <property type="match status" value="2"/>
</dbReference>
<organism evidence="7 8">
    <name type="scientific">Colocasia esculenta</name>
    <name type="common">Wild taro</name>
    <name type="synonym">Arum esculentum</name>
    <dbReference type="NCBI Taxonomy" id="4460"/>
    <lineage>
        <taxon>Eukaryota</taxon>
        <taxon>Viridiplantae</taxon>
        <taxon>Streptophyta</taxon>
        <taxon>Embryophyta</taxon>
        <taxon>Tracheophyta</taxon>
        <taxon>Spermatophyta</taxon>
        <taxon>Magnoliopsida</taxon>
        <taxon>Liliopsida</taxon>
        <taxon>Araceae</taxon>
        <taxon>Aroideae</taxon>
        <taxon>Colocasieae</taxon>
        <taxon>Colocasia</taxon>
    </lineage>
</organism>
<feature type="domain" description="PPIase cyclophilin-type" evidence="6">
    <location>
        <begin position="11"/>
        <end position="135"/>
    </location>
</feature>
<feature type="compositionally biased region" description="Basic residues" evidence="5">
    <location>
        <begin position="128"/>
        <end position="137"/>
    </location>
</feature>
<keyword evidence="2" id="KW-0697">Rotamase</keyword>
<feature type="region of interest" description="Disordered" evidence="5">
    <location>
        <begin position="118"/>
        <end position="156"/>
    </location>
</feature>
<comment type="caution">
    <text evidence="7">The sequence shown here is derived from an EMBL/GenBank/DDBJ whole genome shotgun (WGS) entry which is preliminary data.</text>
</comment>
<dbReference type="SUPFAM" id="SSF50891">
    <property type="entry name" value="Cyclophilin-like"/>
    <property type="match status" value="2"/>
</dbReference>
<evidence type="ECO:0000259" key="6">
    <source>
        <dbReference type="PROSITE" id="PS50072"/>
    </source>
</evidence>
<sequence>YISLSFNQILHTTLSDIHLRLYPNEYPKTVESFTTHCRNGYYDNLIFHRVIRGFMIQTGDPLGDGTGGQSIWGRKFEDEFHKRTGKKGGGGLLRLGLGKGRRAPSSLLLLWASKVAGTQGARGGSSGRVRRGRRLRPKSPTAVARGAAPGADRRRQGGAYAGASFSLLLLLAARAGEKQRHRWREATTTVAKEPGTAAGRGPSLHSEDAAILHTTFSDIHLRLYPDECPKTVENFTTHCRNGYYDNLIFHRVIRGFMIQTGDPLGDGTGGQSIWGRKFEDEFFSFFLYTLTLMSLPDVCQTHII</sequence>
<feature type="non-terminal residue" evidence="7">
    <location>
        <position position="304"/>
    </location>
</feature>
<accession>A0A843X187</accession>
<evidence type="ECO:0000256" key="1">
    <source>
        <dbReference type="ARBA" id="ARBA00013194"/>
    </source>
</evidence>
<gene>
    <name evidence="7" type="ORF">Taro_043723</name>
</gene>
<dbReference type="PROSITE" id="PS50072">
    <property type="entry name" value="CSA_PPIASE_2"/>
    <property type="match status" value="2"/>
</dbReference>
<dbReference type="AlphaFoldDB" id="A0A843X187"/>
<evidence type="ECO:0000313" key="7">
    <source>
        <dbReference type="EMBL" id="MQM10825.1"/>
    </source>
</evidence>
<dbReference type="Gene3D" id="2.40.100.10">
    <property type="entry name" value="Cyclophilin-like"/>
    <property type="match status" value="2"/>
</dbReference>
<dbReference type="PRINTS" id="PR00153">
    <property type="entry name" value="CSAPPISMRASE"/>
</dbReference>
<evidence type="ECO:0000313" key="8">
    <source>
        <dbReference type="Proteomes" id="UP000652761"/>
    </source>
</evidence>
<reference evidence="7" key="1">
    <citation type="submission" date="2017-07" db="EMBL/GenBank/DDBJ databases">
        <title>Taro Niue Genome Assembly and Annotation.</title>
        <authorList>
            <person name="Atibalentja N."/>
            <person name="Keating K."/>
            <person name="Fields C.J."/>
        </authorList>
    </citation>
    <scope>NUCLEOTIDE SEQUENCE</scope>
    <source>
        <strain evidence="7">Niue_2</strain>
        <tissue evidence="7">Leaf</tissue>
    </source>
</reference>
<dbReference type="PANTHER" id="PTHR45625">
    <property type="entry name" value="PEPTIDYL-PROLYL CIS-TRANS ISOMERASE-RELATED"/>
    <property type="match status" value="1"/>
</dbReference>
<keyword evidence="8" id="KW-1185">Reference proteome</keyword>
<dbReference type="InterPro" id="IPR029000">
    <property type="entry name" value="Cyclophilin-like_dom_sf"/>
</dbReference>
<dbReference type="GO" id="GO:0006457">
    <property type="term" value="P:protein folding"/>
    <property type="evidence" value="ECO:0007669"/>
    <property type="project" value="InterPro"/>
</dbReference>
<evidence type="ECO:0000256" key="5">
    <source>
        <dbReference type="SAM" id="MobiDB-lite"/>
    </source>
</evidence>
<evidence type="ECO:0000256" key="2">
    <source>
        <dbReference type="ARBA" id="ARBA00023110"/>
    </source>
</evidence>
<dbReference type="InterPro" id="IPR020892">
    <property type="entry name" value="Cyclophilin-type_PPIase_CS"/>
</dbReference>
<name>A0A843X187_COLES</name>
<dbReference type="InterPro" id="IPR002130">
    <property type="entry name" value="Cyclophilin-type_PPIase_dom"/>
</dbReference>
<dbReference type="PROSITE" id="PS00170">
    <property type="entry name" value="CSA_PPIASE_1"/>
    <property type="match status" value="2"/>
</dbReference>
<dbReference type="Proteomes" id="UP000652761">
    <property type="component" value="Unassembled WGS sequence"/>
</dbReference>
<dbReference type="EMBL" id="NMUH01004790">
    <property type="protein sequence ID" value="MQM10825.1"/>
    <property type="molecule type" value="Genomic_DNA"/>
</dbReference>
<dbReference type="InterPro" id="IPR044666">
    <property type="entry name" value="Cyclophilin_A-like"/>
</dbReference>
<dbReference type="EC" id="5.2.1.8" evidence="1"/>
<dbReference type="PANTHER" id="PTHR45625:SF4">
    <property type="entry name" value="PEPTIDYLPROLYL ISOMERASE DOMAIN AND WD REPEAT-CONTAINING PROTEIN 1"/>
    <property type="match status" value="1"/>
</dbReference>
<keyword evidence="3" id="KW-0143">Chaperone</keyword>
<feature type="domain" description="PPIase cyclophilin-type" evidence="6">
    <location>
        <begin position="206"/>
        <end position="304"/>
    </location>
</feature>
<proteinExistence type="predicted"/>
<keyword evidence="4" id="KW-0413">Isomerase</keyword>